<gene>
    <name evidence="1" type="ORF">IAC42_04355</name>
</gene>
<evidence type="ECO:0000313" key="1">
    <source>
        <dbReference type="EMBL" id="MBO8442971.1"/>
    </source>
</evidence>
<protein>
    <submittedName>
        <fullName evidence="1">Uncharacterized protein</fullName>
    </submittedName>
</protein>
<proteinExistence type="predicted"/>
<reference evidence="1" key="2">
    <citation type="journal article" date="2021" name="PeerJ">
        <title>Extensive microbial diversity within the chicken gut microbiome revealed by metagenomics and culture.</title>
        <authorList>
            <person name="Gilroy R."/>
            <person name="Ravi A."/>
            <person name="Getino M."/>
            <person name="Pursley I."/>
            <person name="Horton D.L."/>
            <person name="Alikhan N.F."/>
            <person name="Baker D."/>
            <person name="Gharbi K."/>
            <person name="Hall N."/>
            <person name="Watson M."/>
            <person name="Adriaenssens E.M."/>
            <person name="Foster-Nyarko E."/>
            <person name="Jarju S."/>
            <person name="Secka A."/>
            <person name="Antonio M."/>
            <person name="Oren A."/>
            <person name="Chaudhuri R.R."/>
            <person name="La Ragione R."/>
            <person name="Hildebrand F."/>
            <person name="Pallen M.J."/>
        </authorList>
    </citation>
    <scope>NUCLEOTIDE SEQUENCE</scope>
    <source>
        <strain evidence="1">11167</strain>
    </source>
</reference>
<name>A0A9D9E809_9SPIR</name>
<dbReference type="AlphaFoldDB" id="A0A9D9E809"/>
<dbReference type="EMBL" id="JADIMU010000027">
    <property type="protein sequence ID" value="MBO8442971.1"/>
    <property type="molecule type" value="Genomic_DNA"/>
</dbReference>
<organism evidence="1 2">
    <name type="scientific">Candidatus Aphodenecus pullistercoris</name>
    <dbReference type="NCBI Taxonomy" id="2840669"/>
    <lineage>
        <taxon>Bacteria</taxon>
        <taxon>Pseudomonadati</taxon>
        <taxon>Spirochaetota</taxon>
        <taxon>Spirochaetia</taxon>
        <taxon>Spirochaetales</taxon>
        <taxon>Candidatus Aphodenecus</taxon>
    </lineage>
</organism>
<evidence type="ECO:0000313" key="2">
    <source>
        <dbReference type="Proteomes" id="UP000823633"/>
    </source>
</evidence>
<accession>A0A9D9E809</accession>
<sequence>MDEMHFSEAGCDRATLRRIQGCGDDVDALIAVLEGRREDILRAVHLKEDQLCRLDYLIHRLRKEREE</sequence>
<comment type="caution">
    <text evidence="1">The sequence shown here is derived from an EMBL/GenBank/DDBJ whole genome shotgun (WGS) entry which is preliminary data.</text>
</comment>
<dbReference type="Proteomes" id="UP000823633">
    <property type="component" value="Unassembled WGS sequence"/>
</dbReference>
<reference evidence="1" key="1">
    <citation type="submission" date="2020-10" db="EMBL/GenBank/DDBJ databases">
        <authorList>
            <person name="Gilroy R."/>
        </authorList>
    </citation>
    <scope>NUCLEOTIDE SEQUENCE</scope>
    <source>
        <strain evidence="1">11167</strain>
    </source>
</reference>